<dbReference type="InterPro" id="IPR052043">
    <property type="entry name" value="PolySaccharide_Degr_Enz"/>
</dbReference>
<protein>
    <submittedName>
        <fullName evidence="2">Glycoside hydrolase family 88 protein</fullName>
    </submittedName>
</protein>
<comment type="caution">
    <text evidence="2">The sequence shown here is derived from an EMBL/GenBank/DDBJ whole genome shotgun (WGS) entry which is preliminary data.</text>
</comment>
<dbReference type="PANTHER" id="PTHR33886:SF8">
    <property type="entry name" value="UNSATURATED RHAMNOGALACTURONAN HYDROLASE (EUROFUNG)"/>
    <property type="match status" value="1"/>
</dbReference>
<name>A0ABS9X575_9GAMM</name>
<sequence>MRFTKALTHLSLFVFLCTKLSCASIQQTPLSKTINKTSVHQAMKKVTDWQMARFNNKTYLFEGYDKGAHMAPTDESSHPQGWVYASFYVGMARMAELESSMGNDKYSEQLLDIAKHRKYLFAPRIYNADDYAIGQLYLDLYKKYPNEDMLTPLKVIFEIILQTPSTTTLTYEDVTQTSVHDGKLLQDEFGNRKFQLRPCKNRWCWADALFMGPPVWINLSKVTGDKRYLEFADKELWETVNLLWDDKDHLFFRDSRFFDKREANSEKVIWARGVGWVAAGLARILEHFPKEHPSRAKYEDIFRKMMTRLAQAQQSDGLWRPSVLDPETQPFKETSGTGLMAFAFASGINQGILDKKTFMPVVTRAWSALVDAVQPNGKLGRVQQIGDSPDNVSAEDTQIYATGAFLLTGSELYKLAK</sequence>
<evidence type="ECO:0000313" key="2">
    <source>
        <dbReference type="EMBL" id="MCI2285388.1"/>
    </source>
</evidence>
<dbReference type="RefSeq" id="WP_242288272.1">
    <property type="nucleotide sequence ID" value="NZ_JAKKSL010000005.1"/>
</dbReference>
<gene>
    <name evidence="2" type="ORF">L3081_20870</name>
</gene>
<organism evidence="2 3">
    <name type="scientific">Colwellia maritima</name>
    <dbReference type="NCBI Taxonomy" id="2912588"/>
    <lineage>
        <taxon>Bacteria</taxon>
        <taxon>Pseudomonadati</taxon>
        <taxon>Pseudomonadota</taxon>
        <taxon>Gammaproteobacteria</taxon>
        <taxon>Alteromonadales</taxon>
        <taxon>Colwelliaceae</taxon>
        <taxon>Colwellia</taxon>
    </lineage>
</organism>
<dbReference type="PANTHER" id="PTHR33886">
    <property type="entry name" value="UNSATURATED RHAMNOGALACTURONAN HYDROLASE (EUROFUNG)"/>
    <property type="match status" value="1"/>
</dbReference>
<dbReference type="EMBL" id="JAKKSL010000005">
    <property type="protein sequence ID" value="MCI2285388.1"/>
    <property type="molecule type" value="Genomic_DNA"/>
</dbReference>
<dbReference type="InterPro" id="IPR010905">
    <property type="entry name" value="Glyco_hydro_88"/>
</dbReference>
<proteinExistence type="predicted"/>
<dbReference type="GO" id="GO:0016787">
    <property type="term" value="F:hydrolase activity"/>
    <property type="evidence" value="ECO:0007669"/>
    <property type="project" value="UniProtKB-KW"/>
</dbReference>
<reference evidence="2" key="1">
    <citation type="submission" date="2022-01" db="EMBL/GenBank/DDBJ databases">
        <title>Colwellia maritima, isolated from seawater.</title>
        <authorList>
            <person name="Kristyanto S."/>
            <person name="Jung J."/>
            <person name="Jeon C.O."/>
        </authorList>
    </citation>
    <scope>NUCLEOTIDE SEQUENCE</scope>
    <source>
        <strain evidence="2">MSW7</strain>
    </source>
</reference>
<evidence type="ECO:0000256" key="1">
    <source>
        <dbReference type="ARBA" id="ARBA00022801"/>
    </source>
</evidence>
<evidence type="ECO:0000313" key="3">
    <source>
        <dbReference type="Proteomes" id="UP001139646"/>
    </source>
</evidence>
<keyword evidence="1 2" id="KW-0378">Hydrolase</keyword>
<dbReference type="Pfam" id="PF07470">
    <property type="entry name" value="Glyco_hydro_88"/>
    <property type="match status" value="1"/>
</dbReference>
<keyword evidence="3" id="KW-1185">Reference proteome</keyword>
<dbReference type="Proteomes" id="UP001139646">
    <property type="component" value="Unassembled WGS sequence"/>
</dbReference>
<accession>A0ABS9X575</accession>